<evidence type="ECO:0000256" key="2">
    <source>
        <dbReference type="ARBA" id="ARBA00008987"/>
    </source>
</evidence>
<evidence type="ECO:0000256" key="5">
    <source>
        <dbReference type="ARBA" id="ARBA00023157"/>
    </source>
</evidence>
<evidence type="ECO:0000256" key="3">
    <source>
        <dbReference type="ARBA" id="ARBA00022448"/>
    </source>
</evidence>
<dbReference type="EMBL" id="BANX01000020">
    <property type="protein sequence ID" value="GAC69142.1"/>
    <property type="molecule type" value="Genomic_DNA"/>
</dbReference>
<name>M0QNX5_9ACTN</name>
<dbReference type="GO" id="GO:0015035">
    <property type="term" value="F:protein-disulfide reductase activity"/>
    <property type="evidence" value="ECO:0007669"/>
    <property type="project" value="TreeGrafter"/>
</dbReference>
<accession>M0QNX5</accession>
<evidence type="ECO:0000313" key="9">
    <source>
        <dbReference type="EMBL" id="GAC69142.1"/>
    </source>
</evidence>
<evidence type="ECO:0000259" key="8">
    <source>
        <dbReference type="PROSITE" id="PS51352"/>
    </source>
</evidence>
<comment type="function">
    <text evidence="1">Participates in various redox reactions through the reversible oxidation of its active center dithiol to a disulfide and catalyzes dithiol-disulfide exchange reactions.</text>
</comment>
<dbReference type="GO" id="GO:0006950">
    <property type="term" value="P:response to stress"/>
    <property type="evidence" value="ECO:0007669"/>
    <property type="project" value="UniProtKB-ARBA"/>
</dbReference>
<comment type="similarity">
    <text evidence="2">Belongs to the thioredoxin family.</text>
</comment>
<dbReference type="InterPro" id="IPR013766">
    <property type="entry name" value="Thioredoxin_domain"/>
</dbReference>
<dbReference type="InterPro" id="IPR017937">
    <property type="entry name" value="Thioredoxin_CS"/>
</dbReference>
<keyword evidence="3" id="KW-0813">Transport</keyword>
<dbReference type="PROSITE" id="PS00194">
    <property type="entry name" value="THIOREDOXIN_1"/>
    <property type="match status" value="1"/>
</dbReference>
<dbReference type="Proteomes" id="UP000011666">
    <property type="component" value="Unassembled WGS sequence"/>
</dbReference>
<dbReference type="GO" id="GO:0045454">
    <property type="term" value="P:cell redox homeostasis"/>
    <property type="evidence" value="ECO:0007669"/>
    <property type="project" value="TreeGrafter"/>
</dbReference>
<gene>
    <name evidence="9" type="ORF">GS4_20_02080</name>
</gene>
<keyword evidence="10" id="KW-1185">Reference proteome</keyword>
<proteinExistence type="inferred from homology"/>
<dbReference type="CDD" id="cd02956">
    <property type="entry name" value="ybbN"/>
    <property type="match status" value="1"/>
</dbReference>
<protein>
    <submittedName>
        <fullName evidence="9">Putative thioredoxin</fullName>
    </submittedName>
</protein>
<feature type="region of interest" description="Disordered" evidence="7">
    <location>
        <begin position="34"/>
        <end position="69"/>
    </location>
</feature>
<evidence type="ECO:0000256" key="7">
    <source>
        <dbReference type="SAM" id="MobiDB-lite"/>
    </source>
</evidence>
<evidence type="ECO:0000256" key="6">
    <source>
        <dbReference type="ARBA" id="ARBA00023284"/>
    </source>
</evidence>
<comment type="caution">
    <text evidence="9">The sequence shown here is derived from an EMBL/GenBank/DDBJ whole genome shotgun (WGS) entry which is preliminary data.</text>
</comment>
<dbReference type="PANTHER" id="PTHR45663">
    <property type="entry name" value="GEO12009P1"/>
    <property type="match status" value="1"/>
</dbReference>
<sequence length="330" mass="34403">MTRPTNRQQAAAAAARQQAAAVAMAGAVDLSGLKERADAQRAQPTAASGPPAEGRPATAPPTGAPAPGDAVIDVTEETFETEVLARSDQQLVLVDLWAEWCGPCKQLSPVLESLAVRAGGAWVLAKIDVDANPRIAQAFRVQSIPMVVAIAHGQPVAAFNGVRSEAEITSWVDEILGQVGDTLTGAPTDAPAEPEPEDPRLVAAAAKLDDGDFEGALAAYQAVAEAEPGNVEAASAARNLEFVLRAQAHDPAIVDTAAAGDIDAQLAAADVLLLGQQPEAAFDRIIAVVKVTAGDDRTRARTRLLELFELFESDEPFVIAARRKLASALY</sequence>
<keyword evidence="6" id="KW-0676">Redox-active center</keyword>
<evidence type="ECO:0000256" key="1">
    <source>
        <dbReference type="ARBA" id="ARBA00003318"/>
    </source>
</evidence>
<dbReference type="PROSITE" id="PS51352">
    <property type="entry name" value="THIOREDOXIN_2"/>
    <property type="match status" value="1"/>
</dbReference>
<dbReference type="GO" id="GO:0005829">
    <property type="term" value="C:cytosol"/>
    <property type="evidence" value="ECO:0007669"/>
    <property type="project" value="TreeGrafter"/>
</dbReference>
<dbReference type="Pfam" id="PF00085">
    <property type="entry name" value="Thioredoxin"/>
    <property type="match status" value="1"/>
</dbReference>
<dbReference type="AlphaFoldDB" id="M0QNX5"/>
<dbReference type="Gene3D" id="1.25.40.10">
    <property type="entry name" value="Tetratricopeptide repeat domain"/>
    <property type="match status" value="1"/>
</dbReference>
<dbReference type="InterPro" id="IPR036249">
    <property type="entry name" value="Thioredoxin-like_sf"/>
</dbReference>
<dbReference type="eggNOG" id="COG3118">
    <property type="taxonomic scope" value="Bacteria"/>
</dbReference>
<dbReference type="InterPro" id="IPR011990">
    <property type="entry name" value="TPR-like_helical_dom_sf"/>
</dbReference>
<evidence type="ECO:0000256" key="4">
    <source>
        <dbReference type="ARBA" id="ARBA00022982"/>
    </source>
</evidence>
<reference evidence="9 10" key="1">
    <citation type="submission" date="2013-01" db="EMBL/GenBank/DDBJ databases">
        <title>Whole genome shotgun sequence of Gordonia soli NBRC 108243.</title>
        <authorList>
            <person name="Isaki-Nakamura S."/>
            <person name="Hosoyama A."/>
            <person name="Tsuchikane K."/>
            <person name="Ando Y."/>
            <person name="Baba S."/>
            <person name="Ohji S."/>
            <person name="Hamada M."/>
            <person name="Tamura T."/>
            <person name="Yamazoe A."/>
            <person name="Yamazaki S."/>
            <person name="Fujita N."/>
        </authorList>
    </citation>
    <scope>NUCLEOTIDE SEQUENCE [LARGE SCALE GENOMIC DNA]</scope>
    <source>
        <strain evidence="9 10">NBRC 108243</strain>
    </source>
</reference>
<dbReference type="SUPFAM" id="SSF52833">
    <property type="entry name" value="Thioredoxin-like"/>
    <property type="match status" value="1"/>
</dbReference>
<keyword evidence="5" id="KW-1015">Disulfide bond</keyword>
<dbReference type="STRING" id="1223545.GS4_20_02080"/>
<organism evidence="9 10">
    <name type="scientific">Gordonia soli NBRC 108243</name>
    <dbReference type="NCBI Taxonomy" id="1223545"/>
    <lineage>
        <taxon>Bacteria</taxon>
        <taxon>Bacillati</taxon>
        <taxon>Actinomycetota</taxon>
        <taxon>Actinomycetes</taxon>
        <taxon>Mycobacteriales</taxon>
        <taxon>Gordoniaceae</taxon>
        <taxon>Gordonia</taxon>
    </lineage>
</organism>
<dbReference type="Pfam" id="PF14561">
    <property type="entry name" value="TPR_20"/>
    <property type="match status" value="1"/>
</dbReference>
<feature type="domain" description="Thioredoxin" evidence="8">
    <location>
        <begin position="60"/>
        <end position="177"/>
    </location>
</feature>
<dbReference type="PANTHER" id="PTHR45663:SF11">
    <property type="entry name" value="GEO12009P1"/>
    <property type="match status" value="1"/>
</dbReference>
<evidence type="ECO:0000313" key="10">
    <source>
        <dbReference type="Proteomes" id="UP000011666"/>
    </source>
</evidence>
<dbReference type="Gene3D" id="3.40.30.10">
    <property type="entry name" value="Glutaredoxin"/>
    <property type="match status" value="1"/>
</dbReference>
<keyword evidence="4" id="KW-0249">Electron transport</keyword>